<dbReference type="SUPFAM" id="SSF55136">
    <property type="entry name" value="Probable bacterial effector-binding domain"/>
    <property type="match status" value="1"/>
</dbReference>
<dbReference type="EMBL" id="BAABKP010000001">
    <property type="protein sequence ID" value="GAA4789023.1"/>
    <property type="molecule type" value="Genomic_DNA"/>
</dbReference>
<evidence type="ECO:0000313" key="1">
    <source>
        <dbReference type="EMBL" id="GAA4789023.1"/>
    </source>
</evidence>
<name>A0ABP9B1F3_9MICC</name>
<dbReference type="Gene3D" id="3.20.80.10">
    <property type="entry name" value="Regulatory factor, effector binding domain"/>
    <property type="match status" value="1"/>
</dbReference>
<accession>A0ABP9B1F3</accession>
<keyword evidence="2" id="KW-1185">Reference proteome</keyword>
<dbReference type="RefSeq" id="WP_345443997.1">
    <property type="nucleotide sequence ID" value="NZ_BAABKP010000001.1"/>
</dbReference>
<organism evidence="1 2">
    <name type="scientific">Rothia endophytica</name>
    <dbReference type="NCBI Taxonomy" id="1324766"/>
    <lineage>
        <taxon>Bacteria</taxon>
        <taxon>Bacillati</taxon>
        <taxon>Actinomycetota</taxon>
        <taxon>Actinomycetes</taxon>
        <taxon>Micrococcales</taxon>
        <taxon>Micrococcaceae</taxon>
        <taxon>Rothia</taxon>
    </lineage>
</organism>
<reference evidence="2" key="1">
    <citation type="journal article" date="2019" name="Int. J. Syst. Evol. Microbiol.">
        <title>The Global Catalogue of Microorganisms (GCM) 10K type strain sequencing project: providing services to taxonomists for standard genome sequencing and annotation.</title>
        <authorList>
            <consortium name="The Broad Institute Genomics Platform"/>
            <consortium name="The Broad Institute Genome Sequencing Center for Infectious Disease"/>
            <person name="Wu L."/>
            <person name="Ma J."/>
        </authorList>
    </citation>
    <scope>NUCLEOTIDE SEQUENCE [LARGE SCALE GENOMIC DNA]</scope>
    <source>
        <strain evidence="2">JCM 18541</strain>
    </source>
</reference>
<proteinExistence type="predicted"/>
<sequence>MNSPASTFETALIEYGTFMVAGVTAPASEQSVFSDWWQELYKKLEQGENGTAKLAAVEKLQRVGVIMPDADDAGATYTAGFIVPGGIKDVVALGLTGVMVPAAMYATVLVQGAVLAGETPHHIKEGFEHLHTEFLPSKRLVPTGVHLEVYGPGEMTSKNYRMYLWTATTSA</sequence>
<protein>
    <recommendedName>
        <fullName evidence="3">Bacterial transcription activator effector binding domain-containing protein</fullName>
    </recommendedName>
</protein>
<comment type="caution">
    <text evidence="1">The sequence shown here is derived from an EMBL/GenBank/DDBJ whole genome shotgun (WGS) entry which is preliminary data.</text>
</comment>
<evidence type="ECO:0000313" key="2">
    <source>
        <dbReference type="Proteomes" id="UP001500187"/>
    </source>
</evidence>
<dbReference type="Proteomes" id="UP001500187">
    <property type="component" value="Unassembled WGS sequence"/>
</dbReference>
<dbReference type="InterPro" id="IPR011256">
    <property type="entry name" value="Reg_factor_effector_dom_sf"/>
</dbReference>
<evidence type="ECO:0008006" key="3">
    <source>
        <dbReference type="Google" id="ProtNLM"/>
    </source>
</evidence>
<gene>
    <name evidence="1" type="ORF">GCM10023352_03570</name>
</gene>